<evidence type="ECO:0000256" key="1">
    <source>
        <dbReference type="SAM" id="MobiDB-lite"/>
    </source>
</evidence>
<evidence type="ECO:0000313" key="2">
    <source>
        <dbReference type="EMBL" id="TWH23479.1"/>
    </source>
</evidence>
<dbReference type="Proteomes" id="UP000317573">
    <property type="component" value="Unassembled WGS sequence"/>
</dbReference>
<organism evidence="2 3">
    <name type="scientific">Rhodococcus rhodochrous J45</name>
    <dbReference type="NCBI Taxonomy" id="935266"/>
    <lineage>
        <taxon>Bacteria</taxon>
        <taxon>Bacillati</taxon>
        <taxon>Actinomycetota</taxon>
        <taxon>Actinomycetes</taxon>
        <taxon>Mycobacteriales</taxon>
        <taxon>Nocardiaceae</taxon>
        <taxon>Rhodococcus</taxon>
    </lineage>
</organism>
<feature type="compositionally biased region" description="Basic and acidic residues" evidence="1">
    <location>
        <begin position="28"/>
        <end position="40"/>
    </location>
</feature>
<reference evidence="2 3" key="1">
    <citation type="submission" date="2019-07" db="EMBL/GenBank/DDBJ databases">
        <title>Genome sequencing of lignin-degrading bacterial isolates.</title>
        <authorList>
            <person name="Gladden J."/>
        </authorList>
    </citation>
    <scope>NUCLEOTIDE SEQUENCE [LARGE SCALE GENOMIC DNA]</scope>
    <source>
        <strain evidence="2 3">J45</strain>
    </source>
</reference>
<accession>A0A562ENR0</accession>
<dbReference type="EMBL" id="VLJT01000009">
    <property type="protein sequence ID" value="TWH23479.1"/>
    <property type="molecule type" value="Genomic_DNA"/>
</dbReference>
<dbReference type="AlphaFoldDB" id="A0A562ENR0"/>
<sequence length="269" mass="28611">MDSGCAFGHARFSENRRSRSGASSSATHEGDHAPRGEPQRGLDGVGEALLGTGLDGEAVDDDLDVVLLLLLQLRRIRQGVDDPVDAHTGVALDGQLLEEIDELALAGAHDGCEDLEAGPGLHLEHLVDDLLRRLPGDLLTADRAVRGAGTRIEQTQVVVDLGDGADGGPRVAVGGLLVDRHRGRQALDEVDVRLVHLSEELASVGRQRLDVAPLPLGEDGVEREARLARTRQSGENDQTVARQVQVDTTQVVFPGSTHDQAVCHATSFL</sequence>
<proteinExistence type="predicted"/>
<name>A0A562ENR0_RHORH</name>
<gene>
    <name evidence="2" type="ORF">L618_001200000260</name>
</gene>
<evidence type="ECO:0000313" key="3">
    <source>
        <dbReference type="Proteomes" id="UP000317573"/>
    </source>
</evidence>
<protein>
    <submittedName>
        <fullName evidence="2">Uncharacterized protein</fullName>
    </submittedName>
</protein>
<feature type="region of interest" description="Disordered" evidence="1">
    <location>
        <begin position="1"/>
        <end position="47"/>
    </location>
</feature>
<comment type="caution">
    <text evidence="2">The sequence shown here is derived from an EMBL/GenBank/DDBJ whole genome shotgun (WGS) entry which is preliminary data.</text>
</comment>